<accession>A0A9P6U077</accession>
<dbReference type="PANTHER" id="PTHR35895">
    <property type="entry name" value="CHROMOSOME 16, WHOLE GENOME SHOTGUN SEQUENCE"/>
    <property type="match status" value="1"/>
</dbReference>
<comment type="caution">
    <text evidence="2">The sequence shown here is derived from an EMBL/GenBank/DDBJ whole genome shotgun (WGS) entry which is preliminary data.</text>
</comment>
<evidence type="ECO:0000313" key="2">
    <source>
        <dbReference type="EMBL" id="KAG0253549.1"/>
    </source>
</evidence>
<keyword evidence="1" id="KW-1133">Transmembrane helix</keyword>
<evidence type="ECO:0000313" key="3">
    <source>
        <dbReference type="Proteomes" id="UP000726737"/>
    </source>
</evidence>
<dbReference type="GO" id="GO:0000329">
    <property type="term" value="C:fungal-type vacuole membrane"/>
    <property type="evidence" value="ECO:0007669"/>
    <property type="project" value="InterPro"/>
</dbReference>
<dbReference type="Pfam" id="PF12505">
    <property type="entry name" value="DUF3712"/>
    <property type="match status" value="2"/>
</dbReference>
<dbReference type="Proteomes" id="UP000726737">
    <property type="component" value="Unassembled WGS sequence"/>
</dbReference>
<name>A0A9P6U077_9FUNG</name>
<reference evidence="2" key="1">
    <citation type="journal article" date="2020" name="Fungal Divers.">
        <title>Resolving the Mortierellaceae phylogeny through synthesis of multi-gene phylogenetics and phylogenomics.</title>
        <authorList>
            <person name="Vandepol N."/>
            <person name="Liber J."/>
            <person name="Desiro A."/>
            <person name="Na H."/>
            <person name="Kennedy M."/>
            <person name="Barry K."/>
            <person name="Grigoriev I.V."/>
            <person name="Miller A.N."/>
            <person name="O'Donnell K."/>
            <person name="Stajich J.E."/>
            <person name="Bonito G."/>
        </authorList>
    </citation>
    <scope>NUCLEOTIDE SEQUENCE</scope>
    <source>
        <strain evidence="2">KOD948</strain>
    </source>
</reference>
<dbReference type="InterPro" id="IPR046368">
    <property type="entry name" value="Tag1"/>
</dbReference>
<protein>
    <submittedName>
        <fullName evidence="2">Uncharacterized protein</fullName>
    </submittedName>
</protein>
<gene>
    <name evidence="2" type="ORF">BG011_006317</name>
</gene>
<dbReference type="OrthoDB" id="10039566at2759"/>
<keyword evidence="1" id="KW-0472">Membrane</keyword>
<dbReference type="InterPro" id="IPR022185">
    <property type="entry name" value="DUF3712"/>
</dbReference>
<keyword evidence="3" id="KW-1185">Reference proteome</keyword>
<feature type="transmembrane region" description="Helical" evidence="1">
    <location>
        <begin position="53"/>
        <end position="77"/>
    </location>
</feature>
<sequence>MEPMLCEKQAQHSNNPYGTQGGEDDFKDLDSLNYEYETATRPYQKPFYRRKKFWWQCMVSAIVFLAIFIPLLLFVIIPKLAQAIMNSSTMEIKQMNMTNPQERSVQISVEAVIIGIPSLFAAKVEFQEPVQVFWVRGVEAPESVNQPRVGQMSLGTIGKRAFAKAEFTQETTFEIADPVLFGEFAKVMMASDNFLWRITAKINVFVIGRTIKDLSLDKSLALNGLSNFANLKILTFDIPSDAPNGAGALVSIKASIPNPSPLGMSLGTLEIDMNLKTAYLGRITARNVLLVGGQSTILTLEGMIQRQTDPIALQELSAMITNYLANSPTTAYGQGVSVLPDGVRPVSWITTAIVSTKMTIPLLPPTPMNVVKEIDIRDLDLFMTPQQPWIPTVASSGIAAAIQLPFNLSLSITEIWDPVLTLGYEQIPIGDITAAVWNKSNSDMTRNYISFSLPTSPMPIRQDAHDAFGRLLVAMAQQESATVDILGSSKSVATTSLGPVNITVPFNTSLVLKGVNFGVMKPELTGIVVASATVDYVVLNATINLHNPSIFTINAGSVTLHIIATVKGMTDNIGEVLIPNFRLAPGSNPVQGFVHFRPTNPAFRDAFFTEYIIGTDFDASIYGDANSSPIVSLAPIMESLKLSATVPGMNPAPKLIVGGSGSTSVGQFLNNHQIMLQVQIMNPLPTQLWMHELNANVSWRGFPFGAISVVQSFPIKPSGIDTSPLFGVQIPGNYDFWMFMVTTFLPQNLGVLTGATVVVDLTAEILATVDGPIGSGYQARIQYAQDQVGMFLKIEFSLAGLGFGFGRRRKRSDLKLDGDEHDLWDDEGESVLGLEPDKGDSVAYLAWLKRAVQLSFPEEAARDTLSQ</sequence>
<evidence type="ECO:0000256" key="1">
    <source>
        <dbReference type="SAM" id="Phobius"/>
    </source>
</evidence>
<organism evidence="2 3">
    <name type="scientific">Mortierella polycephala</name>
    <dbReference type="NCBI Taxonomy" id="41804"/>
    <lineage>
        <taxon>Eukaryota</taxon>
        <taxon>Fungi</taxon>
        <taxon>Fungi incertae sedis</taxon>
        <taxon>Mucoromycota</taxon>
        <taxon>Mortierellomycotina</taxon>
        <taxon>Mortierellomycetes</taxon>
        <taxon>Mortierellales</taxon>
        <taxon>Mortierellaceae</taxon>
        <taxon>Mortierella</taxon>
    </lineage>
</organism>
<dbReference type="AlphaFoldDB" id="A0A9P6U077"/>
<keyword evidence="1" id="KW-0812">Transmembrane</keyword>
<dbReference type="PANTHER" id="PTHR35895:SF3">
    <property type="entry name" value="PRE-RRNA PROCESSING PROTEIN"/>
    <property type="match status" value="1"/>
</dbReference>
<proteinExistence type="predicted"/>
<dbReference type="EMBL" id="JAAAJA010000453">
    <property type="protein sequence ID" value="KAG0253549.1"/>
    <property type="molecule type" value="Genomic_DNA"/>
</dbReference>